<keyword evidence="1" id="KW-0229">DNA integration</keyword>
<dbReference type="InterPro" id="IPR025827">
    <property type="entry name" value="Zn_ribbon_recom_dom"/>
</dbReference>
<evidence type="ECO:0000259" key="6">
    <source>
        <dbReference type="PROSITE" id="PS51736"/>
    </source>
</evidence>
<evidence type="ECO:0000256" key="1">
    <source>
        <dbReference type="ARBA" id="ARBA00022908"/>
    </source>
</evidence>
<evidence type="ECO:0000259" key="7">
    <source>
        <dbReference type="PROSITE" id="PS51737"/>
    </source>
</evidence>
<feature type="domain" description="Resolvase/invertase-type recombinase catalytic" evidence="6">
    <location>
        <begin position="6"/>
        <end position="154"/>
    </location>
</feature>
<dbReference type="CDD" id="cd00338">
    <property type="entry name" value="Ser_Recombinase"/>
    <property type="match status" value="1"/>
</dbReference>
<evidence type="ECO:0000256" key="5">
    <source>
        <dbReference type="SAM" id="Coils"/>
    </source>
</evidence>
<feature type="domain" description="Recombinase" evidence="7">
    <location>
        <begin position="161"/>
        <end position="281"/>
    </location>
</feature>
<dbReference type="RefSeq" id="WP_390249899.1">
    <property type="nucleotide sequence ID" value="NZ_JBHSDT010000004.1"/>
</dbReference>
<sequence>MSLNNRAVIYARVSTEEQASKGHSIEAQIEEIKEYAKQRNMEIVEEYIDEGVSGKNISGRPEMKRLLRDLDSGTFKVVIVYKFDRVARRSKDAMEIADRCETENISLISCKEDFDITTPEGKMMFQIMSNFAEFERNTIIDRLKMGMNQRAKKGLFNGGRVLGYDSVNKHLVVNEEESHVIRLIFDYAEQDLGYKAIVSRINAMGYKTKRGNDFSINTIKTILDNPIYIGVIRYNKHQDWAEKRRKGKNEYHTLSNGKHEPIISPEQWEKVQQIRKKRSVKPARSNKPYILNGLVRCPKCGYGMVSASSKGSKGKRYRYYVCGLFHNKGSKACSAHSIRADYAEQQVMEELKRIVSEPYVLNKIIDNVNEQRSDAKTPINDEIKVLQSKLNKVEVRINNITEQLMDDPSLVAIFKPKLKGLTEEQQDFQNRLEALNSELGECDTTPIDAQALHHLLSNFEKVMQDADPERQKALLRLIINNIQISKEAPRGIGRHIEKINLHFDFTMEGLEEQSLELLDAVGMDYIEPVESWMLEKKDGKMLSEMMDSLNILPLKDVRFPPINPKPPINLLQQNQPHHLMRKRHL</sequence>
<feature type="coiled-coil region" evidence="5">
    <location>
        <begin position="383"/>
        <end position="438"/>
    </location>
</feature>
<name>A0ABV8WR72_9BACI</name>
<dbReference type="Gene3D" id="3.40.50.1390">
    <property type="entry name" value="Resolvase, N-terminal catalytic domain"/>
    <property type="match status" value="1"/>
</dbReference>
<evidence type="ECO:0000313" key="9">
    <source>
        <dbReference type="Proteomes" id="UP001595882"/>
    </source>
</evidence>
<dbReference type="PROSITE" id="PS51737">
    <property type="entry name" value="RECOMBINASE_DNA_BIND"/>
    <property type="match status" value="1"/>
</dbReference>
<keyword evidence="5" id="KW-0175">Coiled coil</keyword>
<dbReference type="PANTHER" id="PTHR30461">
    <property type="entry name" value="DNA-INVERTASE FROM LAMBDOID PROPHAGE"/>
    <property type="match status" value="1"/>
</dbReference>
<dbReference type="InterPro" id="IPR011109">
    <property type="entry name" value="DNA_bind_recombinase_dom"/>
</dbReference>
<protein>
    <submittedName>
        <fullName evidence="8">Recombinase family protein</fullName>
    </submittedName>
</protein>
<dbReference type="InterPro" id="IPR006118">
    <property type="entry name" value="Recombinase_CS"/>
</dbReference>
<dbReference type="PROSITE" id="PS51736">
    <property type="entry name" value="RECOMBINASES_3"/>
    <property type="match status" value="1"/>
</dbReference>
<evidence type="ECO:0000256" key="2">
    <source>
        <dbReference type="ARBA" id="ARBA00023125"/>
    </source>
</evidence>
<dbReference type="InterPro" id="IPR006119">
    <property type="entry name" value="Resolv_N"/>
</dbReference>
<dbReference type="Proteomes" id="UP001595882">
    <property type="component" value="Unassembled WGS sequence"/>
</dbReference>
<dbReference type="InterPro" id="IPR036162">
    <property type="entry name" value="Resolvase-like_N_sf"/>
</dbReference>
<dbReference type="Gene3D" id="3.90.1750.20">
    <property type="entry name" value="Putative Large Serine Recombinase, Chain B, Domain 2"/>
    <property type="match status" value="1"/>
</dbReference>
<dbReference type="Pfam" id="PF13408">
    <property type="entry name" value="Zn_ribbon_recom"/>
    <property type="match status" value="1"/>
</dbReference>
<keyword evidence="2" id="KW-0238">DNA-binding</keyword>
<proteinExistence type="predicted"/>
<dbReference type="SUPFAM" id="SSF53041">
    <property type="entry name" value="Resolvase-like"/>
    <property type="match status" value="1"/>
</dbReference>
<comment type="caution">
    <text evidence="8">The sequence shown here is derived from an EMBL/GenBank/DDBJ whole genome shotgun (WGS) entry which is preliminary data.</text>
</comment>
<gene>
    <name evidence="8" type="ORF">ACFOY7_04715</name>
</gene>
<dbReference type="EMBL" id="JBHSDT010000004">
    <property type="protein sequence ID" value="MFC4402366.1"/>
    <property type="molecule type" value="Genomic_DNA"/>
</dbReference>
<feature type="active site" description="O-(5'-phospho-DNA)-serine intermediate" evidence="4">
    <location>
        <position position="14"/>
    </location>
</feature>
<dbReference type="SMART" id="SM00857">
    <property type="entry name" value="Resolvase"/>
    <property type="match status" value="1"/>
</dbReference>
<dbReference type="PANTHER" id="PTHR30461:SF23">
    <property type="entry name" value="DNA RECOMBINASE-RELATED"/>
    <property type="match status" value="1"/>
</dbReference>
<organism evidence="8 9">
    <name type="scientific">Gracilibacillus xinjiangensis</name>
    <dbReference type="NCBI Taxonomy" id="1193282"/>
    <lineage>
        <taxon>Bacteria</taxon>
        <taxon>Bacillati</taxon>
        <taxon>Bacillota</taxon>
        <taxon>Bacilli</taxon>
        <taxon>Bacillales</taxon>
        <taxon>Bacillaceae</taxon>
        <taxon>Gracilibacillus</taxon>
    </lineage>
</organism>
<dbReference type="InterPro" id="IPR038109">
    <property type="entry name" value="DNA_bind_recomb_sf"/>
</dbReference>
<keyword evidence="3" id="KW-0233">DNA recombination</keyword>
<dbReference type="InterPro" id="IPR050639">
    <property type="entry name" value="SSR_resolvase"/>
</dbReference>
<dbReference type="Pfam" id="PF00239">
    <property type="entry name" value="Resolvase"/>
    <property type="match status" value="1"/>
</dbReference>
<accession>A0ABV8WR72</accession>
<reference evidence="9" key="1">
    <citation type="journal article" date="2019" name="Int. J. Syst. Evol. Microbiol.">
        <title>The Global Catalogue of Microorganisms (GCM) 10K type strain sequencing project: providing services to taxonomists for standard genome sequencing and annotation.</title>
        <authorList>
            <consortium name="The Broad Institute Genomics Platform"/>
            <consortium name="The Broad Institute Genome Sequencing Center for Infectious Disease"/>
            <person name="Wu L."/>
            <person name="Ma J."/>
        </authorList>
    </citation>
    <scope>NUCLEOTIDE SEQUENCE [LARGE SCALE GENOMIC DNA]</scope>
    <source>
        <strain evidence="9">CCUG 37865</strain>
    </source>
</reference>
<dbReference type="Pfam" id="PF07508">
    <property type="entry name" value="Recombinase"/>
    <property type="match status" value="1"/>
</dbReference>
<keyword evidence="9" id="KW-1185">Reference proteome</keyword>
<evidence type="ECO:0000256" key="3">
    <source>
        <dbReference type="ARBA" id="ARBA00023172"/>
    </source>
</evidence>
<evidence type="ECO:0000256" key="4">
    <source>
        <dbReference type="PROSITE-ProRule" id="PRU10137"/>
    </source>
</evidence>
<evidence type="ECO:0000313" key="8">
    <source>
        <dbReference type="EMBL" id="MFC4402366.1"/>
    </source>
</evidence>
<dbReference type="PROSITE" id="PS00397">
    <property type="entry name" value="RECOMBINASES_1"/>
    <property type="match status" value="1"/>
</dbReference>